<protein>
    <submittedName>
        <fullName evidence="1">Uncharacterized protein</fullName>
    </submittedName>
</protein>
<keyword evidence="2" id="KW-1185">Reference proteome</keyword>
<dbReference type="EMBL" id="MKIQ01000026">
    <property type="protein sequence ID" value="OFI47072.1"/>
    <property type="molecule type" value="Genomic_DNA"/>
</dbReference>
<evidence type="ECO:0000313" key="2">
    <source>
        <dbReference type="Proteomes" id="UP000177273"/>
    </source>
</evidence>
<reference evidence="2" key="1">
    <citation type="submission" date="2016-09" db="EMBL/GenBank/DDBJ databases">
        <title>Draft genome sequence of a novel species of the family Streptococcaceae isolated from flowers.</title>
        <authorList>
            <person name="Chuah L.-O."/>
            <person name="Yap K.-P."/>
            <person name="Thong K.L."/>
            <person name="Liong M.T."/>
            <person name="Ahmad R."/>
            <person name="Rusul G."/>
        </authorList>
    </citation>
    <scope>NUCLEOTIDE SEQUENCE [LARGE SCALE GENOMIC DNA]</scope>
    <source>
        <strain evidence="2">HibF3</strain>
    </source>
</reference>
<organism evidence="1 2">
    <name type="scientific">Floricoccus penangensis</name>
    <dbReference type="NCBI Taxonomy" id="1859475"/>
    <lineage>
        <taxon>Bacteria</taxon>
        <taxon>Bacillati</taxon>
        <taxon>Bacillota</taxon>
        <taxon>Bacilli</taxon>
        <taxon>Lactobacillales</taxon>
        <taxon>Streptococcaceae</taxon>
        <taxon>Floricoccus</taxon>
    </lineage>
</organism>
<sequence length="82" mass="9745">MKVAVIDLDLSKSQKDELLSKSRYGSWSIFNVKKYTSFGIVHSVLYILKLFGMKQVNLYQYQLTIQRKVYFILILQSYQEKE</sequence>
<evidence type="ECO:0000313" key="1">
    <source>
        <dbReference type="EMBL" id="OFI47072.1"/>
    </source>
</evidence>
<dbReference type="AlphaFoldDB" id="A0A9Q5P036"/>
<proteinExistence type="predicted"/>
<comment type="caution">
    <text evidence="1">The sequence shown here is derived from an EMBL/GenBank/DDBJ whole genome shotgun (WGS) entry which is preliminary data.</text>
</comment>
<accession>A0A9Q5P036</accession>
<name>A0A9Q5P036_9LACT</name>
<gene>
    <name evidence="1" type="ORF">BG262_01720</name>
</gene>
<dbReference type="Proteomes" id="UP000177273">
    <property type="component" value="Unassembled WGS sequence"/>
</dbReference>
<dbReference type="RefSeq" id="WP_070787670.1">
    <property type="nucleotide sequence ID" value="NZ_MKIQ01000026.1"/>
</dbReference>